<name>A0A167RLP1_CALVF</name>
<dbReference type="AlphaFoldDB" id="A0A167RLP1"/>
<keyword evidence="1" id="KW-0732">Signal</keyword>
<evidence type="ECO:0000313" key="2">
    <source>
        <dbReference type="EMBL" id="KZP01049.1"/>
    </source>
</evidence>
<evidence type="ECO:0000313" key="3">
    <source>
        <dbReference type="Proteomes" id="UP000076738"/>
    </source>
</evidence>
<keyword evidence="3" id="KW-1185">Reference proteome</keyword>
<feature type="chain" id="PRO_5007891990" description="Secreted protein" evidence="1">
    <location>
        <begin position="18"/>
        <end position="94"/>
    </location>
</feature>
<proteinExistence type="predicted"/>
<evidence type="ECO:0000256" key="1">
    <source>
        <dbReference type="SAM" id="SignalP"/>
    </source>
</evidence>
<dbReference type="Proteomes" id="UP000076738">
    <property type="component" value="Unassembled WGS sequence"/>
</dbReference>
<gene>
    <name evidence="2" type="ORF">CALVIDRAFT_121527</name>
</gene>
<evidence type="ECO:0008006" key="4">
    <source>
        <dbReference type="Google" id="ProtNLM"/>
    </source>
</evidence>
<dbReference type="EMBL" id="KV417267">
    <property type="protein sequence ID" value="KZP01049.1"/>
    <property type="molecule type" value="Genomic_DNA"/>
</dbReference>
<sequence>MLYGIVVIAVLRHLLHSESCDGSSLNLALRRGPYALWPMVTPTAGRRVTPIDPVGRTVTPTAGRVDSADNVVRSNTDRLVEITPTAEMVTPTIG</sequence>
<organism evidence="2 3">
    <name type="scientific">Calocera viscosa (strain TUFC12733)</name>
    <dbReference type="NCBI Taxonomy" id="1330018"/>
    <lineage>
        <taxon>Eukaryota</taxon>
        <taxon>Fungi</taxon>
        <taxon>Dikarya</taxon>
        <taxon>Basidiomycota</taxon>
        <taxon>Agaricomycotina</taxon>
        <taxon>Dacrymycetes</taxon>
        <taxon>Dacrymycetales</taxon>
        <taxon>Dacrymycetaceae</taxon>
        <taxon>Calocera</taxon>
    </lineage>
</organism>
<reference evidence="2 3" key="1">
    <citation type="journal article" date="2016" name="Mol. Biol. Evol.">
        <title>Comparative Genomics of Early-Diverging Mushroom-Forming Fungi Provides Insights into the Origins of Lignocellulose Decay Capabilities.</title>
        <authorList>
            <person name="Nagy L.G."/>
            <person name="Riley R."/>
            <person name="Tritt A."/>
            <person name="Adam C."/>
            <person name="Daum C."/>
            <person name="Floudas D."/>
            <person name="Sun H."/>
            <person name="Yadav J.S."/>
            <person name="Pangilinan J."/>
            <person name="Larsson K.H."/>
            <person name="Matsuura K."/>
            <person name="Barry K."/>
            <person name="Labutti K."/>
            <person name="Kuo R."/>
            <person name="Ohm R.A."/>
            <person name="Bhattacharya S.S."/>
            <person name="Shirouzu T."/>
            <person name="Yoshinaga Y."/>
            <person name="Martin F.M."/>
            <person name="Grigoriev I.V."/>
            <person name="Hibbett D.S."/>
        </authorList>
    </citation>
    <scope>NUCLEOTIDE SEQUENCE [LARGE SCALE GENOMIC DNA]</scope>
    <source>
        <strain evidence="2 3">TUFC12733</strain>
    </source>
</reference>
<accession>A0A167RLP1</accession>
<feature type="signal peptide" evidence="1">
    <location>
        <begin position="1"/>
        <end position="17"/>
    </location>
</feature>
<protein>
    <recommendedName>
        <fullName evidence="4">Secreted protein</fullName>
    </recommendedName>
</protein>